<feature type="coiled-coil region" evidence="1">
    <location>
        <begin position="23"/>
        <end position="85"/>
    </location>
</feature>
<dbReference type="OrthoDB" id="1427661at2"/>
<dbReference type="STRING" id="504486.SAMN05660703_2354"/>
<dbReference type="EMBL" id="FWXO01000004">
    <property type="protein sequence ID" value="SMC71477.1"/>
    <property type="molecule type" value="Genomic_DNA"/>
</dbReference>
<reference evidence="3 4" key="1">
    <citation type="submission" date="2017-04" db="EMBL/GenBank/DDBJ databases">
        <authorList>
            <person name="Afonso C.L."/>
            <person name="Miller P.J."/>
            <person name="Scott M.A."/>
            <person name="Spackman E."/>
            <person name="Goraichik I."/>
            <person name="Dimitrov K.M."/>
            <person name="Suarez D.L."/>
            <person name="Swayne D.E."/>
        </authorList>
    </citation>
    <scope>NUCLEOTIDE SEQUENCE [LARGE SCALE GENOMIC DNA]</scope>
    <source>
        <strain evidence="3 4">DSM 21164</strain>
    </source>
</reference>
<sequence length="259" mass="28247">MIKYFTLAVVLFLSSASVQAQKKSDLVSEIAELKTALDSVKNSLAISRKKEVVSKTEAESYKAQADELLETNKSLMENINSFTKASIEKSENIGKTLESLQEKEKQLKAITDRFSSHDSVALAVLTDFKRVLGENGNITVASGAVIVALNEVTRNGLTSKDAAARAKTDEFIKKIAGVIKIYGDATIVVESATNTGEFDIALNQATTLVNKFVKQHSINTNRISAVSKDGGFSEGLNVKVIPKFDAFYFTLREQLKTNN</sequence>
<keyword evidence="1" id="KW-0175">Coiled coil</keyword>
<feature type="chain" id="PRO_5013162115" description="OmpA family protein" evidence="2">
    <location>
        <begin position="21"/>
        <end position="259"/>
    </location>
</feature>
<organism evidence="3 4">
    <name type="scientific">Cellulophaga tyrosinoxydans</name>
    <dbReference type="NCBI Taxonomy" id="504486"/>
    <lineage>
        <taxon>Bacteria</taxon>
        <taxon>Pseudomonadati</taxon>
        <taxon>Bacteroidota</taxon>
        <taxon>Flavobacteriia</taxon>
        <taxon>Flavobacteriales</taxon>
        <taxon>Flavobacteriaceae</taxon>
        <taxon>Cellulophaga</taxon>
    </lineage>
</organism>
<dbReference type="AlphaFoldDB" id="A0A1W2BEN5"/>
<gene>
    <name evidence="3" type="ORF">SAMN05660703_2354</name>
</gene>
<proteinExistence type="predicted"/>
<keyword evidence="2" id="KW-0732">Signal</keyword>
<protein>
    <recommendedName>
        <fullName evidence="5">OmpA family protein</fullName>
    </recommendedName>
</protein>
<evidence type="ECO:0000256" key="1">
    <source>
        <dbReference type="SAM" id="Coils"/>
    </source>
</evidence>
<evidence type="ECO:0000313" key="4">
    <source>
        <dbReference type="Proteomes" id="UP000192360"/>
    </source>
</evidence>
<dbReference type="RefSeq" id="WP_084061688.1">
    <property type="nucleotide sequence ID" value="NZ_FWXO01000004.1"/>
</dbReference>
<keyword evidence="4" id="KW-1185">Reference proteome</keyword>
<evidence type="ECO:0000313" key="3">
    <source>
        <dbReference type="EMBL" id="SMC71477.1"/>
    </source>
</evidence>
<dbReference type="Proteomes" id="UP000192360">
    <property type="component" value="Unassembled WGS sequence"/>
</dbReference>
<evidence type="ECO:0000256" key="2">
    <source>
        <dbReference type="SAM" id="SignalP"/>
    </source>
</evidence>
<accession>A0A1W2BEN5</accession>
<name>A0A1W2BEN5_9FLAO</name>
<feature type="signal peptide" evidence="2">
    <location>
        <begin position="1"/>
        <end position="20"/>
    </location>
</feature>
<evidence type="ECO:0008006" key="5">
    <source>
        <dbReference type="Google" id="ProtNLM"/>
    </source>
</evidence>